<dbReference type="Proteomes" id="UP000240883">
    <property type="component" value="Unassembled WGS sequence"/>
</dbReference>
<protein>
    <submittedName>
        <fullName evidence="2">Uncharacterized protein</fullName>
    </submittedName>
</protein>
<feature type="compositionally biased region" description="Polar residues" evidence="1">
    <location>
        <begin position="825"/>
        <end position="838"/>
    </location>
</feature>
<feature type="region of interest" description="Disordered" evidence="1">
    <location>
        <begin position="746"/>
        <end position="780"/>
    </location>
</feature>
<feature type="region of interest" description="Disordered" evidence="1">
    <location>
        <begin position="798"/>
        <end position="838"/>
    </location>
</feature>
<dbReference type="EMBL" id="KZ678138">
    <property type="protein sequence ID" value="PSN64453.1"/>
    <property type="molecule type" value="Genomic_DNA"/>
</dbReference>
<name>A0A2T2NG90_CORCC</name>
<evidence type="ECO:0000313" key="3">
    <source>
        <dbReference type="Proteomes" id="UP000240883"/>
    </source>
</evidence>
<proteinExistence type="predicted"/>
<dbReference type="AlphaFoldDB" id="A0A2T2NG90"/>
<sequence length="838" mass="92750">MLPRSQLASLVCPSTPFLVPRLLRAPVPIALLSTPCSTATGPSSLQRRTYAARAKGHKKKGPNKDSKGQGNPNFKKFRPKDETELLLEQFRANSNVNSVSEMMSLYPAAVASKKLQPNDSRRLAQALHAAVRNSRAAKIKASDLFPFVDRVVEDIRSGALPPHPFAHVHLIGIYKHWKKFQQGHDFWQWLVQQNELYVDPSVYGAAIELMAYGGMAELQELESLYMDALSRFPGTFAEYHLSPDAIVPDRSQPTFFTGLPMSLLQGILTARILNRDWKNAYLALDTGLRLYPTQLPARFFELFMTERPVSEAYSVYLIACRAGIVFKPSHLTVLMAKLKQAMAVCTSLQARITILQGTANAIYAYLQSGGSLEPLHVGILLSNFEVLLPDLAVGETYEGDLASFRNVIMTTAHEFASTMLQAGMPPSPHLFAALISLAGKLKVPSLLESVVGDVEEIRLDLADIGRRTVVTSAGMLNNKELLERYWSQIVSQADAESRRIAYEDWITLAKACRRCSHINYFYAQLQANAHAIDSRAEERCNQELTKQDITRPDRDLELMDMASFNSAMEGFKEHSRNIAAVTMAGRSQDLRTTPFPMFLNAAKQPLGTTHDLRTVYDEFTTDPNQPSPPAPQEGTKPVSATGIPLDELRFENWVTVVTLLNDAEANEVKMQKLVDRAIAEKKPLVRTALSLDLSTADGSLYKSVDGLRNRIRELRNPNIIISSSPSTDALDSPQIRRVESISLEEALISGTASKPKPKPSRKDAEEVPVQHGEGESASPIPSLSYYISMESHHIAPQVKYQPLKKRAAKDPNDLSLQLDDEGQVNGDSKGNSNSTTSS</sequence>
<feature type="region of interest" description="Disordered" evidence="1">
    <location>
        <begin position="36"/>
        <end position="78"/>
    </location>
</feature>
<feature type="region of interest" description="Disordered" evidence="1">
    <location>
        <begin position="620"/>
        <end position="639"/>
    </location>
</feature>
<gene>
    <name evidence="2" type="ORF">BS50DRAFT_556973</name>
</gene>
<dbReference type="OrthoDB" id="185373at2759"/>
<reference evidence="2 3" key="1">
    <citation type="journal article" date="2018" name="Front. Microbiol.">
        <title>Genome-Wide Analysis of Corynespora cassiicola Leaf Fall Disease Putative Effectors.</title>
        <authorList>
            <person name="Lopez D."/>
            <person name="Ribeiro S."/>
            <person name="Label P."/>
            <person name="Fumanal B."/>
            <person name="Venisse J.S."/>
            <person name="Kohler A."/>
            <person name="de Oliveira R.R."/>
            <person name="Labutti K."/>
            <person name="Lipzen A."/>
            <person name="Lail K."/>
            <person name="Bauer D."/>
            <person name="Ohm R.A."/>
            <person name="Barry K.W."/>
            <person name="Spatafora J."/>
            <person name="Grigoriev I.V."/>
            <person name="Martin F.M."/>
            <person name="Pujade-Renaud V."/>
        </authorList>
    </citation>
    <scope>NUCLEOTIDE SEQUENCE [LARGE SCALE GENOMIC DNA]</scope>
    <source>
        <strain evidence="2 3">Philippines</strain>
    </source>
</reference>
<evidence type="ECO:0000313" key="2">
    <source>
        <dbReference type="EMBL" id="PSN64453.1"/>
    </source>
</evidence>
<feature type="compositionally biased region" description="Polar residues" evidence="1">
    <location>
        <begin position="36"/>
        <end position="47"/>
    </location>
</feature>
<keyword evidence="3" id="KW-1185">Reference proteome</keyword>
<evidence type="ECO:0000256" key="1">
    <source>
        <dbReference type="SAM" id="MobiDB-lite"/>
    </source>
</evidence>
<organism evidence="2 3">
    <name type="scientific">Corynespora cassiicola Philippines</name>
    <dbReference type="NCBI Taxonomy" id="1448308"/>
    <lineage>
        <taxon>Eukaryota</taxon>
        <taxon>Fungi</taxon>
        <taxon>Dikarya</taxon>
        <taxon>Ascomycota</taxon>
        <taxon>Pezizomycotina</taxon>
        <taxon>Dothideomycetes</taxon>
        <taxon>Pleosporomycetidae</taxon>
        <taxon>Pleosporales</taxon>
        <taxon>Corynesporascaceae</taxon>
        <taxon>Corynespora</taxon>
    </lineage>
</organism>
<accession>A0A2T2NG90</accession>